<protein>
    <recommendedName>
        <fullName evidence="8">ABC transporter permease</fullName>
    </recommendedName>
</protein>
<keyword evidence="2" id="KW-1003">Cell membrane</keyword>
<evidence type="ECO:0000256" key="2">
    <source>
        <dbReference type="ARBA" id="ARBA00022475"/>
    </source>
</evidence>
<evidence type="ECO:0000256" key="4">
    <source>
        <dbReference type="ARBA" id="ARBA00022989"/>
    </source>
</evidence>
<evidence type="ECO:0000256" key="3">
    <source>
        <dbReference type="ARBA" id="ARBA00022692"/>
    </source>
</evidence>
<feature type="transmembrane region" description="Helical" evidence="6">
    <location>
        <begin position="106"/>
        <end position="128"/>
    </location>
</feature>
<dbReference type="InterPro" id="IPR001851">
    <property type="entry name" value="ABC_transp_permease"/>
</dbReference>
<feature type="transmembrane region" description="Helical" evidence="6">
    <location>
        <begin position="49"/>
        <end position="70"/>
    </location>
</feature>
<dbReference type="PANTHER" id="PTHR47089">
    <property type="entry name" value="ABC TRANSPORTER, PERMEASE PROTEIN"/>
    <property type="match status" value="1"/>
</dbReference>
<dbReference type="GO" id="GO:0005886">
    <property type="term" value="C:plasma membrane"/>
    <property type="evidence" value="ECO:0007669"/>
    <property type="project" value="UniProtKB-SubCell"/>
</dbReference>
<name>A0A382LXF4_9ZZZZ</name>
<evidence type="ECO:0008006" key="8">
    <source>
        <dbReference type="Google" id="ProtNLM"/>
    </source>
</evidence>
<evidence type="ECO:0000256" key="6">
    <source>
        <dbReference type="SAM" id="Phobius"/>
    </source>
</evidence>
<organism evidence="7">
    <name type="scientific">marine metagenome</name>
    <dbReference type="NCBI Taxonomy" id="408172"/>
    <lineage>
        <taxon>unclassified sequences</taxon>
        <taxon>metagenomes</taxon>
        <taxon>ecological metagenomes</taxon>
    </lineage>
</organism>
<reference evidence="7" key="1">
    <citation type="submission" date="2018-05" db="EMBL/GenBank/DDBJ databases">
        <authorList>
            <person name="Lanie J.A."/>
            <person name="Ng W.-L."/>
            <person name="Kazmierczak K.M."/>
            <person name="Andrzejewski T.M."/>
            <person name="Davidsen T.M."/>
            <person name="Wayne K.J."/>
            <person name="Tettelin H."/>
            <person name="Glass J.I."/>
            <person name="Rusch D."/>
            <person name="Podicherti R."/>
            <person name="Tsui H.-C.T."/>
            <person name="Winkler M.E."/>
        </authorList>
    </citation>
    <scope>NUCLEOTIDE SEQUENCE</scope>
</reference>
<feature type="non-terminal residue" evidence="7">
    <location>
        <position position="191"/>
    </location>
</feature>
<dbReference type="AlphaFoldDB" id="A0A382LXF4"/>
<comment type="subcellular location">
    <subcellularLocation>
        <location evidence="1">Cell membrane</location>
        <topology evidence="1">Multi-pass membrane protein</topology>
    </subcellularLocation>
</comment>
<evidence type="ECO:0000313" key="7">
    <source>
        <dbReference type="EMBL" id="SVC39742.1"/>
    </source>
</evidence>
<keyword evidence="5 6" id="KW-0472">Membrane</keyword>
<feature type="transmembrane region" description="Helical" evidence="6">
    <location>
        <begin position="9"/>
        <end position="29"/>
    </location>
</feature>
<dbReference type="EMBL" id="UINC01089014">
    <property type="protein sequence ID" value="SVC39742.1"/>
    <property type="molecule type" value="Genomic_DNA"/>
</dbReference>
<dbReference type="PANTHER" id="PTHR47089:SF1">
    <property type="entry name" value="GUANOSINE ABC TRANSPORTER PERMEASE PROTEIN NUPP"/>
    <property type="match status" value="1"/>
</dbReference>
<keyword evidence="4 6" id="KW-1133">Transmembrane helix</keyword>
<evidence type="ECO:0000256" key="5">
    <source>
        <dbReference type="ARBA" id="ARBA00023136"/>
    </source>
</evidence>
<feature type="transmembrane region" description="Helical" evidence="6">
    <location>
        <begin position="135"/>
        <end position="154"/>
    </location>
</feature>
<evidence type="ECO:0000256" key="1">
    <source>
        <dbReference type="ARBA" id="ARBA00004651"/>
    </source>
</evidence>
<keyword evidence="3 6" id="KW-0812">Transmembrane</keyword>
<dbReference type="GO" id="GO:0022857">
    <property type="term" value="F:transmembrane transporter activity"/>
    <property type="evidence" value="ECO:0007669"/>
    <property type="project" value="InterPro"/>
</dbReference>
<proteinExistence type="predicted"/>
<gene>
    <name evidence="7" type="ORF">METZ01_LOCUS292596</name>
</gene>
<dbReference type="Pfam" id="PF02653">
    <property type="entry name" value="BPD_transp_2"/>
    <property type="match status" value="1"/>
</dbReference>
<accession>A0A382LXF4</accession>
<sequence length="191" mass="21003">MNFNDLKINFIRFILAILIIFFLLLSFGINPLDVTNALFIGSFGSFEKIIRTMLVWVPISLASIALIYTFSSGMWNIGIEGQIIMGAIGATFIARSFLGDNFISPYIQLIMALGFGGFWGFICAILKVKGGVHEIFSGLGLDFVASGIAIYLIIGPWKRKGIASTSGTEIFHESSWIPTVGNLDFPIFLFL</sequence>